<evidence type="ECO:0000313" key="3">
    <source>
        <dbReference type="Proteomes" id="UP000523079"/>
    </source>
</evidence>
<keyword evidence="3" id="KW-1185">Reference proteome</keyword>
<gene>
    <name evidence="2" type="ORF">FHX74_000591</name>
</gene>
<dbReference type="EMBL" id="JACGWT010000001">
    <property type="protein sequence ID" value="MBA8792997.1"/>
    <property type="molecule type" value="Genomic_DNA"/>
</dbReference>
<reference evidence="2 3" key="1">
    <citation type="submission" date="2020-07" db="EMBL/GenBank/DDBJ databases">
        <title>Sequencing the genomes of 1000 actinobacteria strains.</title>
        <authorList>
            <person name="Klenk H.-P."/>
        </authorList>
    </citation>
    <scope>NUCLEOTIDE SEQUENCE [LARGE SCALE GENOMIC DNA]</scope>
    <source>
        <strain evidence="2 3">DSM 100723</strain>
    </source>
</reference>
<dbReference type="AlphaFoldDB" id="A0A7W3IPR5"/>
<name>A0A7W3IPR5_9ACTN</name>
<dbReference type="Proteomes" id="UP000523079">
    <property type="component" value="Unassembled WGS sequence"/>
</dbReference>
<dbReference type="RefSeq" id="WP_182558563.1">
    <property type="nucleotide sequence ID" value="NZ_JACGWT010000001.1"/>
</dbReference>
<comment type="caution">
    <text evidence="2">The sequence shown here is derived from an EMBL/GenBank/DDBJ whole genome shotgun (WGS) entry which is preliminary data.</text>
</comment>
<evidence type="ECO:0008006" key="4">
    <source>
        <dbReference type="Google" id="ProtNLM"/>
    </source>
</evidence>
<feature type="chain" id="PRO_5031497721" description="Secreted protein" evidence="1">
    <location>
        <begin position="37"/>
        <end position="142"/>
    </location>
</feature>
<keyword evidence="1" id="KW-0732">Signal</keyword>
<evidence type="ECO:0000313" key="2">
    <source>
        <dbReference type="EMBL" id="MBA8792997.1"/>
    </source>
</evidence>
<protein>
    <recommendedName>
        <fullName evidence="4">Secreted protein</fullName>
    </recommendedName>
</protein>
<organism evidence="2 3">
    <name type="scientific">Microlunatus kandeliicorticis</name>
    <dbReference type="NCBI Taxonomy" id="1759536"/>
    <lineage>
        <taxon>Bacteria</taxon>
        <taxon>Bacillati</taxon>
        <taxon>Actinomycetota</taxon>
        <taxon>Actinomycetes</taxon>
        <taxon>Propionibacteriales</taxon>
        <taxon>Propionibacteriaceae</taxon>
        <taxon>Microlunatus</taxon>
    </lineage>
</organism>
<accession>A0A7W3IPR5</accession>
<evidence type="ECO:0000256" key="1">
    <source>
        <dbReference type="SAM" id="SignalP"/>
    </source>
</evidence>
<feature type="signal peptide" evidence="1">
    <location>
        <begin position="1"/>
        <end position="36"/>
    </location>
</feature>
<proteinExistence type="predicted"/>
<sequence>MVWSRGTSRRVAAVALPLAVLGAVGIGAATAPPASAKSDVLLNADRASVRSGETVVLTATGDDDAAGGYTLICLQTARHHRWADLRCSRPVADETGGSTLVVRLRWRDAGDHRLRARLFDVDSRGGHAVVAQVSPVEVVRVR</sequence>